<protein>
    <submittedName>
        <fullName evidence="2">Uncharacterized protein</fullName>
    </submittedName>
</protein>
<organism evidence="2 3">
    <name type="scientific">Vespula maculifrons</name>
    <name type="common">Eastern yellow jacket</name>
    <name type="synonym">Wasp</name>
    <dbReference type="NCBI Taxonomy" id="7453"/>
    <lineage>
        <taxon>Eukaryota</taxon>
        <taxon>Metazoa</taxon>
        <taxon>Ecdysozoa</taxon>
        <taxon>Arthropoda</taxon>
        <taxon>Hexapoda</taxon>
        <taxon>Insecta</taxon>
        <taxon>Pterygota</taxon>
        <taxon>Neoptera</taxon>
        <taxon>Endopterygota</taxon>
        <taxon>Hymenoptera</taxon>
        <taxon>Apocrita</taxon>
        <taxon>Aculeata</taxon>
        <taxon>Vespoidea</taxon>
        <taxon>Vespidae</taxon>
        <taxon>Vespinae</taxon>
        <taxon>Vespula</taxon>
    </lineage>
</organism>
<feature type="region of interest" description="Disordered" evidence="1">
    <location>
        <begin position="1"/>
        <end position="46"/>
    </location>
</feature>
<feature type="compositionally biased region" description="Acidic residues" evidence="1">
    <location>
        <begin position="11"/>
        <end position="30"/>
    </location>
</feature>
<feature type="compositionally biased region" description="Basic and acidic residues" evidence="1">
    <location>
        <begin position="1"/>
        <end position="10"/>
    </location>
</feature>
<comment type="caution">
    <text evidence="2">The sequence shown here is derived from an EMBL/GenBank/DDBJ whole genome shotgun (WGS) entry which is preliminary data.</text>
</comment>
<keyword evidence="3" id="KW-1185">Reference proteome</keyword>
<dbReference type="AlphaFoldDB" id="A0ABD2CZ07"/>
<sequence length="82" mass="9130">MGGELRRKEEEMEEVEEEEEEEEEVVEKEEEMGRAGGGRGRAFQLDGANSDPEFILSISARWSGKELGSSALGCFAVLTLYE</sequence>
<name>A0ABD2CZ07_VESMC</name>
<evidence type="ECO:0000256" key="1">
    <source>
        <dbReference type="SAM" id="MobiDB-lite"/>
    </source>
</evidence>
<dbReference type="Proteomes" id="UP001607303">
    <property type="component" value="Unassembled WGS sequence"/>
</dbReference>
<evidence type="ECO:0000313" key="3">
    <source>
        <dbReference type="Proteomes" id="UP001607303"/>
    </source>
</evidence>
<dbReference type="EMBL" id="JAYRBN010000026">
    <property type="protein sequence ID" value="KAL2749860.1"/>
    <property type="molecule type" value="Genomic_DNA"/>
</dbReference>
<reference evidence="2 3" key="1">
    <citation type="journal article" date="2024" name="Ann. Entomol. Soc. Am.">
        <title>Genomic analyses of the southern and eastern yellowjacket wasps (Hymenoptera: Vespidae) reveal evolutionary signatures of social life.</title>
        <authorList>
            <person name="Catto M.A."/>
            <person name="Caine P.B."/>
            <person name="Orr S.E."/>
            <person name="Hunt B.G."/>
            <person name="Goodisman M.A.D."/>
        </authorList>
    </citation>
    <scope>NUCLEOTIDE SEQUENCE [LARGE SCALE GENOMIC DNA]</scope>
    <source>
        <strain evidence="2">232</strain>
        <tissue evidence="2">Head and thorax</tissue>
    </source>
</reference>
<accession>A0ABD2CZ07</accession>
<evidence type="ECO:0000313" key="2">
    <source>
        <dbReference type="EMBL" id="KAL2749860.1"/>
    </source>
</evidence>
<proteinExistence type="predicted"/>
<gene>
    <name evidence="2" type="ORF">V1477_001931</name>
</gene>